<dbReference type="HOGENOM" id="CLU_163887_0_0_11"/>
<dbReference type="EMBL" id="ACLJ02000002">
    <property type="protein sequence ID" value="EFK54697.1"/>
    <property type="molecule type" value="Genomic_DNA"/>
</dbReference>
<keyword evidence="3" id="KW-1185">Reference proteome</keyword>
<dbReference type="Proteomes" id="UP000004208">
    <property type="component" value="Unassembled WGS sequence"/>
</dbReference>
<organism evidence="2 3">
    <name type="scientific">Corynebacterium genitalium ATCC 33030</name>
    <dbReference type="NCBI Taxonomy" id="585529"/>
    <lineage>
        <taxon>Bacteria</taxon>
        <taxon>Bacillati</taxon>
        <taxon>Actinomycetota</taxon>
        <taxon>Actinomycetes</taxon>
        <taxon>Mycobacteriales</taxon>
        <taxon>Corynebacteriaceae</taxon>
        <taxon>Corynebacterium</taxon>
    </lineage>
</organism>
<proteinExistence type="predicted"/>
<keyword evidence="1" id="KW-0812">Transmembrane</keyword>
<dbReference type="eggNOG" id="ENOG5031FPC">
    <property type="taxonomic scope" value="Bacteria"/>
</dbReference>
<dbReference type="OrthoDB" id="4411364at2"/>
<keyword evidence="1" id="KW-0472">Membrane</keyword>
<feature type="transmembrane region" description="Helical" evidence="1">
    <location>
        <begin position="26"/>
        <end position="45"/>
    </location>
</feature>
<dbReference type="STRING" id="585529.HMPREF0291_11077"/>
<protein>
    <submittedName>
        <fullName evidence="2">Uncharacterized protein</fullName>
    </submittedName>
</protein>
<dbReference type="RefSeq" id="WP_005289151.1">
    <property type="nucleotide sequence ID" value="NZ_CM000961.1"/>
</dbReference>
<evidence type="ECO:0000256" key="1">
    <source>
        <dbReference type="SAM" id="Phobius"/>
    </source>
</evidence>
<evidence type="ECO:0000313" key="3">
    <source>
        <dbReference type="Proteomes" id="UP000004208"/>
    </source>
</evidence>
<sequence length="101" mass="11231">MQAASLIFAAVFSLVAIVGVFLDLPTWISVAALAAAALFLVLGLADKYRQMERTSIELDSEQRATIERMKKEGNHDMAARQVQLWFRNTSYEDAAAVVREL</sequence>
<evidence type="ECO:0000313" key="2">
    <source>
        <dbReference type="EMBL" id="EFK54697.1"/>
    </source>
</evidence>
<reference evidence="2" key="1">
    <citation type="submission" date="2010-06" db="EMBL/GenBank/DDBJ databases">
        <authorList>
            <person name="Muzny D."/>
            <person name="Qin X."/>
            <person name="Buhay C."/>
            <person name="Dugan-Rocha S."/>
            <person name="Ding Y."/>
            <person name="Chen G."/>
            <person name="Hawes A."/>
            <person name="Holder M."/>
            <person name="Jhangiani S."/>
            <person name="Johnson A."/>
            <person name="Khan Z."/>
            <person name="Li Z."/>
            <person name="Liu W."/>
            <person name="Liu X."/>
            <person name="Perez L."/>
            <person name="Shen H."/>
            <person name="Wang Q."/>
            <person name="Watt J."/>
            <person name="Xi L."/>
            <person name="Xin Y."/>
            <person name="Zhou J."/>
            <person name="Deng J."/>
            <person name="Jiang H."/>
            <person name="Liu Y."/>
            <person name="Qu J."/>
            <person name="Song X.-Z."/>
            <person name="Zhang L."/>
            <person name="Villasana D."/>
            <person name="Johnson A."/>
            <person name="Liu J."/>
            <person name="Liyanage D."/>
            <person name="Lorensuhewa L."/>
            <person name="Robinson T."/>
            <person name="Song A."/>
            <person name="Song B.-B."/>
            <person name="Dinh H."/>
            <person name="Thornton R."/>
            <person name="Coyle M."/>
            <person name="Francisco L."/>
            <person name="Jackson L."/>
            <person name="Javaid M."/>
            <person name="Korchina V."/>
            <person name="Kovar C."/>
            <person name="Mata R."/>
            <person name="Mathew T."/>
            <person name="Ngo R."/>
            <person name="Nguyen L."/>
            <person name="Nguyen N."/>
            <person name="Okwuonu G."/>
            <person name="Ongeri F."/>
            <person name="Pham C."/>
            <person name="Simmons D."/>
            <person name="Wilczek-Boney K."/>
            <person name="Hale W."/>
            <person name="Jakkamsetti A."/>
            <person name="Pham P."/>
            <person name="Ruth R."/>
            <person name="San Lucas F."/>
            <person name="Warren J."/>
            <person name="Zhang J."/>
            <person name="Zhao Z."/>
            <person name="Zhou C."/>
            <person name="Zhu D."/>
            <person name="Lee S."/>
            <person name="Bess C."/>
            <person name="Blankenburg K."/>
            <person name="Forbes L."/>
            <person name="Fu Q."/>
            <person name="Gubbala S."/>
            <person name="Hirani K."/>
            <person name="Jayaseelan J.C."/>
            <person name="Lara F."/>
            <person name="Munidasa M."/>
            <person name="Palculict T."/>
            <person name="Patil S."/>
            <person name="Pu L.-L."/>
            <person name="Saada N."/>
            <person name="Tang L."/>
            <person name="Weissenberger G."/>
            <person name="Zhu Y."/>
            <person name="Hemphill L."/>
            <person name="Shang Y."/>
            <person name="Youmans B."/>
            <person name="Ayvaz T."/>
            <person name="Ross M."/>
            <person name="Santibanez J."/>
            <person name="Aqrawi P."/>
            <person name="Gross S."/>
            <person name="Joshi V."/>
            <person name="Fowler G."/>
            <person name="Nazareth L."/>
            <person name="Reid J."/>
            <person name="Worley K."/>
            <person name="Petrosino J."/>
            <person name="Highlander S."/>
            <person name="Gibbs R."/>
        </authorList>
    </citation>
    <scope>NUCLEOTIDE SEQUENCE [LARGE SCALE GENOMIC DNA]</scope>
    <source>
        <strain evidence="2">ATCC 33030</strain>
    </source>
</reference>
<gene>
    <name evidence="2" type="ORF">HMPREF0291_11077</name>
</gene>
<accession>D7WC68</accession>
<dbReference type="AlphaFoldDB" id="D7WC68"/>
<keyword evidence="1" id="KW-1133">Transmembrane helix</keyword>
<comment type="caution">
    <text evidence="2">The sequence shown here is derived from an EMBL/GenBank/DDBJ whole genome shotgun (WGS) entry which is preliminary data.</text>
</comment>
<name>D7WC68_9CORY</name>